<sequence length="63" mass="6874">MCNGVSCSHSIRVSTTLVQAQIGIWMLMWSCIVCSKESKETEAAQIVDQGLAWSRAEASVRSV</sequence>
<comment type="caution">
    <text evidence="1">The sequence shown here is derived from an EMBL/GenBank/DDBJ whole genome shotgun (WGS) entry which is preliminary data.</text>
</comment>
<accession>A0A9D4EUQ5</accession>
<name>A0A9D4EUQ5_DREPO</name>
<dbReference type="Proteomes" id="UP000828390">
    <property type="component" value="Unassembled WGS sequence"/>
</dbReference>
<keyword evidence="2" id="KW-1185">Reference proteome</keyword>
<dbReference type="AlphaFoldDB" id="A0A9D4EUQ5"/>
<reference evidence="1" key="1">
    <citation type="journal article" date="2019" name="bioRxiv">
        <title>The Genome of the Zebra Mussel, Dreissena polymorpha: A Resource for Invasive Species Research.</title>
        <authorList>
            <person name="McCartney M.A."/>
            <person name="Auch B."/>
            <person name="Kono T."/>
            <person name="Mallez S."/>
            <person name="Zhang Y."/>
            <person name="Obille A."/>
            <person name="Becker A."/>
            <person name="Abrahante J.E."/>
            <person name="Garbe J."/>
            <person name="Badalamenti J.P."/>
            <person name="Herman A."/>
            <person name="Mangelson H."/>
            <person name="Liachko I."/>
            <person name="Sullivan S."/>
            <person name="Sone E.D."/>
            <person name="Koren S."/>
            <person name="Silverstein K.A.T."/>
            <person name="Beckman K.B."/>
            <person name="Gohl D.M."/>
        </authorList>
    </citation>
    <scope>NUCLEOTIDE SEQUENCE</scope>
    <source>
        <strain evidence="1">Duluth1</strain>
        <tissue evidence="1">Whole animal</tissue>
    </source>
</reference>
<evidence type="ECO:0000313" key="1">
    <source>
        <dbReference type="EMBL" id="KAH3787269.1"/>
    </source>
</evidence>
<protein>
    <submittedName>
        <fullName evidence="1">Uncharacterized protein</fullName>
    </submittedName>
</protein>
<dbReference type="EMBL" id="JAIWYP010000008">
    <property type="protein sequence ID" value="KAH3787269.1"/>
    <property type="molecule type" value="Genomic_DNA"/>
</dbReference>
<gene>
    <name evidence="1" type="ORF">DPMN_165390</name>
</gene>
<reference evidence="1" key="2">
    <citation type="submission" date="2020-11" db="EMBL/GenBank/DDBJ databases">
        <authorList>
            <person name="McCartney M.A."/>
            <person name="Auch B."/>
            <person name="Kono T."/>
            <person name="Mallez S."/>
            <person name="Becker A."/>
            <person name="Gohl D.M."/>
            <person name="Silverstein K.A.T."/>
            <person name="Koren S."/>
            <person name="Bechman K.B."/>
            <person name="Herman A."/>
            <person name="Abrahante J.E."/>
            <person name="Garbe J."/>
        </authorList>
    </citation>
    <scope>NUCLEOTIDE SEQUENCE</scope>
    <source>
        <strain evidence="1">Duluth1</strain>
        <tissue evidence="1">Whole animal</tissue>
    </source>
</reference>
<evidence type="ECO:0000313" key="2">
    <source>
        <dbReference type="Proteomes" id="UP000828390"/>
    </source>
</evidence>
<proteinExistence type="predicted"/>
<organism evidence="1 2">
    <name type="scientific">Dreissena polymorpha</name>
    <name type="common">Zebra mussel</name>
    <name type="synonym">Mytilus polymorpha</name>
    <dbReference type="NCBI Taxonomy" id="45954"/>
    <lineage>
        <taxon>Eukaryota</taxon>
        <taxon>Metazoa</taxon>
        <taxon>Spiralia</taxon>
        <taxon>Lophotrochozoa</taxon>
        <taxon>Mollusca</taxon>
        <taxon>Bivalvia</taxon>
        <taxon>Autobranchia</taxon>
        <taxon>Heteroconchia</taxon>
        <taxon>Euheterodonta</taxon>
        <taxon>Imparidentia</taxon>
        <taxon>Neoheterodontei</taxon>
        <taxon>Myida</taxon>
        <taxon>Dreissenoidea</taxon>
        <taxon>Dreissenidae</taxon>
        <taxon>Dreissena</taxon>
    </lineage>
</organism>